<dbReference type="Proteomes" id="UP000193685">
    <property type="component" value="Unassembled WGS sequence"/>
</dbReference>
<accession>A0A1Y2EVA7</accession>
<keyword evidence="7" id="KW-0539">Nucleus</keyword>
<dbReference type="EMBL" id="MCFI01000027">
    <property type="protein sequence ID" value="ORY75076.1"/>
    <property type="molecule type" value="Genomic_DNA"/>
</dbReference>
<dbReference type="GO" id="GO:0071014">
    <property type="term" value="C:post-mRNA release spliceosomal complex"/>
    <property type="evidence" value="ECO:0007669"/>
    <property type="project" value="TreeGrafter"/>
</dbReference>
<dbReference type="STRING" id="56484.A0A1Y2EVA7"/>
<evidence type="ECO:0000256" key="7">
    <source>
        <dbReference type="ARBA" id="ARBA00023242"/>
    </source>
</evidence>
<dbReference type="InterPro" id="IPR013212">
    <property type="entry name" value="Mad3/Bub1_I"/>
</dbReference>
<reference evidence="10 11" key="1">
    <citation type="submission" date="2016-07" db="EMBL/GenBank/DDBJ databases">
        <title>Pervasive Adenine N6-methylation of Active Genes in Fungi.</title>
        <authorList>
            <consortium name="DOE Joint Genome Institute"/>
            <person name="Mondo S.J."/>
            <person name="Dannebaum R.O."/>
            <person name="Kuo R.C."/>
            <person name="Labutti K."/>
            <person name="Haridas S."/>
            <person name="Kuo A."/>
            <person name="Salamov A."/>
            <person name="Ahrendt S.R."/>
            <person name="Lipzen A."/>
            <person name="Sullivan W."/>
            <person name="Andreopoulos W.B."/>
            <person name="Clum A."/>
            <person name="Lindquist E."/>
            <person name="Daum C."/>
            <person name="Ramamoorthy G.K."/>
            <person name="Gryganskyi A."/>
            <person name="Culley D."/>
            <person name="Magnuson J.K."/>
            <person name="James T.Y."/>
            <person name="O'Malley M.A."/>
            <person name="Stajich J.E."/>
            <person name="Spatafora J.W."/>
            <person name="Visel A."/>
            <person name="Grigoriev I.V."/>
        </authorList>
    </citation>
    <scope>NUCLEOTIDE SEQUENCE [LARGE SCALE GENOMIC DNA]</scope>
    <source>
        <strain evidence="10 11">12-1054</strain>
    </source>
</reference>
<dbReference type="GO" id="GO:0071011">
    <property type="term" value="C:precatalytic spliceosome"/>
    <property type="evidence" value="ECO:0007669"/>
    <property type="project" value="TreeGrafter"/>
</dbReference>
<keyword evidence="6" id="KW-0508">mRNA splicing</keyword>
<dbReference type="Pfam" id="PF23233">
    <property type="entry name" value="HAT_Syf1_CNRKL1_N"/>
    <property type="match status" value="1"/>
</dbReference>
<evidence type="ECO:0000256" key="8">
    <source>
        <dbReference type="ARBA" id="ARBA00037040"/>
    </source>
</evidence>
<dbReference type="GO" id="GO:0071007">
    <property type="term" value="C:U2-type catalytic step 2 spliceosome"/>
    <property type="evidence" value="ECO:0007669"/>
    <property type="project" value="TreeGrafter"/>
</dbReference>
<name>A0A1Y2EVA7_PROLT</name>
<dbReference type="PANTHER" id="PTHR11246">
    <property type="entry name" value="PRE-MRNA SPLICING FACTOR"/>
    <property type="match status" value="1"/>
</dbReference>
<evidence type="ECO:0000256" key="5">
    <source>
        <dbReference type="ARBA" id="ARBA00022737"/>
    </source>
</evidence>
<dbReference type="SUPFAM" id="SSF48452">
    <property type="entry name" value="TPR-like"/>
    <property type="match status" value="2"/>
</dbReference>
<dbReference type="AlphaFoldDB" id="A0A1Y2EVA7"/>
<dbReference type="GeneID" id="63782903"/>
<keyword evidence="3" id="KW-0507">mRNA processing</keyword>
<dbReference type="SMART" id="SM00777">
    <property type="entry name" value="Mad3_BUB1_I"/>
    <property type="match status" value="1"/>
</dbReference>
<dbReference type="FunFam" id="1.25.40.10:FF:000048">
    <property type="entry name" value="Cell cycle control protein"/>
    <property type="match status" value="1"/>
</dbReference>
<evidence type="ECO:0000256" key="1">
    <source>
        <dbReference type="ARBA" id="ARBA00004123"/>
    </source>
</evidence>
<dbReference type="GO" id="GO:0000245">
    <property type="term" value="P:spliceosomal complex assembly"/>
    <property type="evidence" value="ECO:0007669"/>
    <property type="project" value="TreeGrafter"/>
</dbReference>
<dbReference type="InterPro" id="IPR045075">
    <property type="entry name" value="Syf1-like"/>
</dbReference>
<evidence type="ECO:0000256" key="4">
    <source>
        <dbReference type="ARBA" id="ARBA00022728"/>
    </source>
</evidence>
<comment type="subcellular location">
    <subcellularLocation>
        <location evidence="1">Nucleus</location>
    </subcellularLocation>
</comment>
<dbReference type="RefSeq" id="XP_040722188.1">
    <property type="nucleotide sequence ID" value="XM_040866304.1"/>
</dbReference>
<dbReference type="InterPro" id="IPR055433">
    <property type="entry name" value="HAT_Syf1-like_N"/>
</dbReference>
<dbReference type="InterPro" id="IPR003107">
    <property type="entry name" value="HAT"/>
</dbReference>
<gene>
    <name evidence="10" type="ORF">BCR37DRAFT_192887</name>
</gene>
<organism evidence="10 11">
    <name type="scientific">Protomyces lactucae-debilis</name>
    <dbReference type="NCBI Taxonomy" id="2754530"/>
    <lineage>
        <taxon>Eukaryota</taxon>
        <taxon>Fungi</taxon>
        <taxon>Dikarya</taxon>
        <taxon>Ascomycota</taxon>
        <taxon>Taphrinomycotina</taxon>
        <taxon>Taphrinomycetes</taxon>
        <taxon>Taphrinales</taxon>
        <taxon>Protomycetaceae</taxon>
        <taxon>Protomyces</taxon>
    </lineage>
</organism>
<protein>
    <recommendedName>
        <fullName evidence="9">BUB1 N-terminal domain-containing protein</fullName>
    </recommendedName>
</protein>
<comment type="function">
    <text evidence="8">Involved in pre-mRNA splicing and cell cycle progression. Required for the spliceosome assembly and initiation of the DNA replication.</text>
</comment>
<dbReference type="PANTHER" id="PTHR11246:SF3">
    <property type="entry name" value="CROOKED NECK-LIKE PROTEIN 1"/>
    <property type="match status" value="1"/>
</dbReference>
<comment type="caution">
    <text evidence="10">The sequence shown here is derived from an EMBL/GenBank/DDBJ whole genome shotgun (WGS) entry which is preliminary data.</text>
</comment>
<feature type="domain" description="BUB1 N-terminal" evidence="9">
    <location>
        <begin position="297"/>
        <end position="422"/>
    </location>
</feature>
<dbReference type="OrthoDB" id="541719at2759"/>
<proteinExistence type="inferred from homology"/>
<dbReference type="Pfam" id="PF23240">
    <property type="entry name" value="HAT_PRP39_N"/>
    <property type="match status" value="1"/>
</dbReference>
<dbReference type="OMA" id="HIKVWIS"/>
<comment type="similarity">
    <text evidence="2">Belongs to the crooked-neck family.</text>
</comment>
<dbReference type="InterPro" id="IPR011990">
    <property type="entry name" value="TPR-like_helical_dom_sf"/>
</dbReference>
<evidence type="ECO:0000256" key="2">
    <source>
        <dbReference type="ARBA" id="ARBA00008644"/>
    </source>
</evidence>
<dbReference type="Gene3D" id="1.25.40.10">
    <property type="entry name" value="Tetratricopeptide repeat domain"/>
    <property type="match status" value="3"/>
</dbReference>
<dbReference type="SMART" id="SM00386">
    <property type="entry name" value="HAT"/>
    <property type="match status" value="14"/>
</dbReference>
<evidence type="ECO:0000256" key="3">
    <source>
        <dbReference type="ARBA" id="ARBA00022664"/>
    </source>
</evidence>
<dbReference type="GO" id="GO:0000974">
    <property type="term" value="C:Prp19 complex"/>
    <property type="evidence" value="ECO:0007669"/>
    <property type="project" value="TreeGrafter"/>
</dbReference>
<keyword evidence="4" id="KW-0747">Spliceosome</keyword>
<dbReference type="FunFam" id="1.25.40.10:FF:000306">
    <property type="entry name" value="Cell cycle control protein cwf4"/>
    <property type="match status" value="1"/>
</dbReference>
<evidence type="ECO:0000259" key="9">
    <source>
        <dbReference type="SMART" id="SM00777"/>
    </source>
</evidence>
<sequence>MSRVKNKGIAPIQITAEQLLRESFDRSDAGLVGPKHKISDAGELEEYRGRMRKQFEDRIRINRLQMNNWIKYALWELEQKEYARARSIFERGIDQDATHIPIWLKYIESEMKTRNINHARNLCDRAVTTMPRVDKFWFKYVSMEETLGNIDGTRQVFERWMAWEPDEFAWIAYVQMEQRYGEYSKVRQVFERFTMVHPEPRTWLKWTRFEEEVGDPDKVREVFTLAIDTLGDHFMDEKIFSAYAKFETSLKEHDRARAIYKYALDRMPRSKSKQLHRDYTTFEKQFGDREGIESVVLAKRRISYEETVGAEPDAVDNWFDYIRMEEAANQVDKVRDLYERAIAHVPIKQKRYWRRYVYLWLNYAVFEEEQSNIDRSRAVYKALLALIPHAQFTIAKAWAMLAHFELRQGNLMAARKVFGQAIGKCPKDRLFKSYIEMEMSLKEFDRCRVLYQKQLEYNPSSCTTWMQFATLEIELGDDDRARAIHELGISQESLDMPELLWKSYIDFEFEGEDFDKTRKLYERLLAKTMHVKVWTSFAQFELSVSEPEEDEDTSRKSAAERARGVFSRAHTAMKEKDIKEDRLTLLESWRAFEEEYGSEETQDKVAQLMPKQVKRRRELEDGSFEEYIDYLFPSEEDDMSKNLMNVLAAARAWKEKQSQQAESS</sequence>
<evidence type="ECO:0000313" key="11">
    <source>
        <dbReference type="Proteomes" id="UP000193685"/>
    </source>
</evidence>
<keyword evidence="5" id="KW-0677">Repeat</keyword>
<evidence type="ECO:0000313" key="10">
    <source>
        <dbReference type="EMBL" id="ORY75076.1"/>
    </source>
</evidence>
<evidence type="ECO:0000256" key="6">
    <source>
        <dbReference type="ARBA" id="ARBA00023187"/>
    </source>
</evidence>
<keyword evidence="11" id="KW-1185">Reference proteome</keyword>